<dbReference type="InterPro" id="IPR011701">
    <property type="entry name" value="MFS"/>
</dbReference>
<feature type="region of interest" description="Disordered" evidence="6">
    <location>
        <begin position="627"/>
        <end position="664"/>
    </location>
</feature>
<evidence type="ECO:0000313" key="10">
    <source>
        <dbReference type="Proteomes" id="UP001202479"/>
    </source>
</evidence>
<protein>
    <submittedName>
        <fullName evidence="9">TPO4</fullName>
    </submittedName>
</protein>
<evidence type="ECO:0000256" key="2">
    <source>
        <dbReference type="ARBA" id="ARBA00022692"/>
    </source>
</evidence>
<dbReference type="GO" id="GO:0015606">
    <property type="term" value="F:spermidine transmembrane transporter activity"/>
    <property type="evidence" value="ECO:0007669"/>
    <property type="project" value="TreeGrafter"/>
</dbReference>
<feature type="transmembrane region" description="Helical" evidence="7">
    <location>
        <begin position="207"/>
        <end position="224"/>
    </location>
</feature>
<evidence type="ECO:0000259" key="8">
    <source>
        <dbReference type="PROSITE" id="PS50850"/>
    </source>
</evidence>
<feature type="coiled-coil region" evidence="5">
    <location>
        <begin position="112"/>
        <end position="146"/>
    </location>
</feature>
<organism evidence="9 10">
    <name type="scientific">Candida oxycetoniae</name>
    <dbReference type="NCBI Taxonomy" id="497107"/>
    <lineage>
        <taxon>Eukaryota</taxon>
        <taxon>Fungi</taxon>
        <taxon>Dikarya</taxon>
        <taxon>Ascomycota</taxon>
        <taxon>Saccharomycotina</taxon>
        <taxon>Pichiomycetes</taxon>
        <taxon>Debaryomycetaceae</taxon>
        <taxon>Candida/Lodderomyces clade</taxon>
        <taxon>Candida</taxon>
    </lineage>
</organism>
<dbReference type="GeneID" id="73378840"/>
<dbReference type="GO" id="GO:0042908">
    <property type="term" value="P:xenobiotic transport"/>
    <property type="evidence" value="ECO:0007669"/>
    <property type="project" value="UniProtKB-ARBA"/>
</dbReference>
<dbReference type="InterPro" id="IPR005829">
    <property type="entry name" value="Sugar_transporter_CS"/>
</dbReference>
<comment type="subcellular location">
    <subcellularLocation>
        <location evidence="1">Membrane</location>
        <topology evidence="1">Multi-pass membrane protein</topology>
    </subcellularLocation>
</comment>
<keyword evidence="3 7" id="KW-1133">Transmembrane helix</keyword>
<feature type="transmembrane region" description="Helical" evidence="7">
    <location>
        <begin position="292"/>
        <end position="315"/>
    </location>
</feature>
<feature type="transmembrane region" description="Helical" evidence="7">
    <location>
        <begin position="257"/>
        <end position="280"/>
    </location>
</feature>
<feature type="compositionally biased region" description="Basic and acidic residues" evidence="6">
    <location>
        <begin position="654"/>
        <end position="664"/>
    </location>
</feature>
<feature type="region of interest" description="Disordered" evidence="6">
    <location>
        <begin position="1"/>
        <end position="44"/>
    </location>
</feature>
<feature type="transmembrane region" description="Helical" evidence="7">
    <location>
        <begin position="166"/>
        <end position="187"/>
    </location>
</feature>
<dbReference type="Pfam" id="PF07690">
    <property type="entry name" value="MFS_1"/>
    <property type="match status" value="1"/>
</dbReference>
<dbReference type="RefSeq" id="XP_049181749.1">
    <property type="nucleotide sequence ID" value="XM_049322324.1"/>
</dbReference>
<accession>A0AAI9SZU9</accession>
<keyword evidence="2 7" id="KW-0812">Transmembrane</keyword>
<feature type="transmembrane region" description="Helical" evidence="7">
    <location>
        <begin position="321"/>
        <end position="343"/>
    </location>
</feature>
<evidence type="ECO:0000256" key="3">
    <source>
        <dbReference type="ARBA" id="ARBA00022989"/>
    </source>
</evidence>
<feature type="transmembrane region" description="Helical" evidence="7">
    <location>
        <begin position="432"/>
        <end position="457"/>
    </location>
</feature>
<dbReference type="Gene3D" id="1.20.1250.20">
    <property type="entry name" value="MFS general substrate transporter like domains"/>
    <property type="match status" value="1"/>
</dbReference>
<feature type="transmembrane region" description="Helical" evidence="7">
    <location>
        <begin position="514"/>
        <end position="536"/>
    </location>
</feature>
<dbReference type="PANTHER" id="PTHR23502:SF38">
    <property type="entry name" value="POLYAMINE TRANSPORTER 4"/>
    <property type="match status" value="1"/>
</dbReference>
<keyword evidence="5" id="KW-0175">Coiled coil</keyword>
<comment type="caution">
    <text evidence="9">The sequence shown here is derived from an EMBL/GenBank/DDBJ whole genome shotgun (WGS) entry which is preliminary data.</text>
</comment>
<name>A0AAI9SZU9_9ASCO</name>
<keyword evidence="4 7" id="KW-0472">Membrane</keyword>
<evidence type="ECO:0000313" key="9">
    <source>
        <dbReference type="EMBL" id="KAI3406004.2"/>
    </source>
</evidence>
<feature type="transmembrane region" description="Helical" evidence="7">
    <location>
        <begin position="233"/>
        <end position="251"/>
    </location>
</feature>
<dbReference type="PROSITE" id="PS00216">
    <property type="entry name" value="SUGAR_TRANSPORT_1"/>
    <property type="match status" value="1"/>
</dbReference>
<evidence type="ECO:0000256" key="6">
    <source>
        <dbReference type="SAM" id="MobiDB-lite"/>
    </source>
</evidence>
<feature type="transmembrane region" description="Helical" evidence="7">
    <location>
        <begin position="379"/>
        <end position="412"/>
    </location>
</feature>
<feature type="compositionally biased region" description="Polar residues" evidence="6">
    <location>
        <begin position="1"/>
        <end position="13"/>
    </location>
</feature>
<gene>
    <name evidence="9" type="ORF">KGF56_001223</name>
</gene>
<dbReference type="GO" id="GO:0140115">
    <property type="term" value="P:export across plasma membrane"/>
    <property type="evidence" value="ECO:0007669"/>
    <property type="project" value="UniProtKB-ARBA"/>
</dbReference>
<dbReference type="Proteomes" id="UP001202479">
    <property type="component" value="Unassembled WGS sequence"/>
</dbReference>
<dbReference type="AlphaFoldDB" id="A0AAI9SZU9"/>
<dbReference type="PANTHER" id="PTHR23502">
    <property type="entry name" value="MAJOR FACILITATOR SUPERFAMILY"/>
    <property type="match status" value="1"/>
</dbReference>
<evidence type="ECO:0000256" key="7">
    <source>
        <dbReference type="SAM" id="Phobius"/>
    </source>
</evidence>
<dbReference type="EMBL" id="JAHUZD010000026">
    <property type="protein sequence ID" value="KAI3406004.2"/>
    <property type="molecule type" value="Genomic_DNA"/>
</dbReference>
<dbReference type="GO" id="GO:0000297">
    <property type="term" value="F:spermine transmembrane transporter activity"/>
    <property type="evidence" value="ECO:0007669"/>
    <property type="project" value="TreeGrafter"/>
</dbReference>
<feature type="transmembrane region" description="Helical" evidence="7">
    <location>
        <begin position="578"/>
        <end position="597"/>
    </location>
</feature>
<dbReference type="InterPro" id="IPR036259">
    <property type="entry name" value="MFS_trans_sf"/>
</dbReference>
<dbReference type="SUPFAM" id="SSF103473">
    <property type="entry name" value="MFS general substrate transporter"/>
    <property type="match status" value="1"/>
</dbReference>
<feature type="compositionally biased region" description="Acidic residues" evidence="6">
    <location>
        <begin position="631"/>
        <end position="642"/>
    </location>
</feature>
<sequence length="664" mass="73968">MRNQTISQENLTHSAEEESILQKVKTKEDPTDNDPAAKSNATQKNITFVQPNSASAAFVKTKEDYSPETPPYFKYAAVGPNEDSDGTTFEEIAEKENRTNSLDAINEIPREMNNINNINGNYSEELEEKEEKEEKEERVLSLSELDWDGPDDKDNPQSWSKFKKWWITYTAAIMCLCCSLGSSMYTSGIPEIMIRFGSSQELCLSGLTFYLIGLALGPAIAAPLSEVFGRKPLYVYSWPIAMLFIMGVGLAKNMRTLLVLRFFCGFFSSPALSIAGGTISDLWANRLFDQSIAVAIFCLCPFLGPVLGPIIGGFAAEHKNWQWAASWVLLMFFGAIWPFAILAPETFKPVILSRRAQKRGLKVDTPKLNMEFFKKVIRVNLLMPLVLLASEPIVLIMSIYIAFIFAVLFGFFEAFPVIFRGVYRMSLGVSGLPFIAVGLGLILGVLFYTVLDFVYYFPKNADGTRGNKDENGKIIIDSPEKKLLVGKIGAICLPIALFWLGWSGRTQSVHWMAPAVSGVPFGFGLILVFFSVLLYFALSFPPVIVASAIAANNLLRYLLASVFPLFTVQCFENLGIGWAGSLFGFIALIMVPVPFVFERYGARLRNRSKFGYAAYFRKLAEEKALKKAEESENNDVDVDVEENYNQLSSDGSGIEEKIEVSQKV</sequence>
<evidence type="ECO:0000256" key="1">
    <source>
        <dbReference type="ARBA" id="ARBA00004141"/>
    </source>
</evidence>
<dbReference type="GO" id="GO:0005886">
    <property type="term" value="C:plasma membrane"/>
    <property type="evidence" value="ECO:0007669"/>
    <property type="project" value="TreeGrafter"/>
</dbReference>
<dbReference type="InterPro" id="IPR020846">
    <property type="entry name" value="MFS_dom"/>
</dbReference>
<dbReference type="CDD" id="cd17323">
    <property type="entry name" value="MFS_Tpo1_MDR_like"/>
    <property type="match status" value="1"/>
</dbReference>
<evidence type="ECO:0000256" key="5">
    <source>
        <dbReference type="SAM" id="Coils"/>
    </source>
</evidence>
<evidence type="ECO:0000256" key="4">
    <source>
        <dbReference type="ARBA" id="ARBA00023136"/>
    </source>
</evidence>
<reference evidence="9" key="1">
    <citation type="journal article" date="2022" name="DNA Res.">
        <title>Genome analysis of five recently described species of the CUG-Ser clade uncovers Candida theae as a new hybrid lineage with pathogenic potential in the Candida parapsilosis species complex.</title>
        <authorList>
            <person name="Mixao V."/>
            <person name="Del Olmo V."/>
            <person name="Hegedusova E."/>
            <person name="Saus E."/>
            <person name="Pryszcz L."/>
            <person name="Cillingova A."/>
            <person name="Nosek J."/>
            <person name="Gabaldon T."/>
        </authorList>
    </citation>
    <scope>NUCLEOTIDE SEQUENCE</scope>
    <source>
        <strain evidence="9">CBS 10844</strain>
    </source>
</reference>
<keyword evidence="10" id="KW-1185">Reference proteome</keyword>
<feature type="transmembrane region" description="Helical" evidence="7">
    <location>
        <begin position="483"/>
        <end position="502"/>
    </location>
</feature>
<proteinExistence type="predicted"/>
<dbReference type="PROSITE" id="PS50850">
    <property type="entry name" value="MFS"/>
    <property type="match status" value="1"/>
</dbReference>
<feature type="domain" description="Major facilitator superfamily (MFS) profile" evidence="8">
    <location>
        <begin position="167"/>
        <end position="602"/>
    </location>
</feature>